<dbReference type="Proteomes" id="UP001165186">
    <property type="component" value="Unassembled WGS sequence"/>
</dbReference>
<organism evidence="1 2">
    <name type="scientific">Neofusicoccum parvum</name>
    <dbReference type="NCBI Taxonomy" id="310453"/>
    <lineage>
        <taxon>Eukaryota</taxon>
        <taxon>Fungi</taxon>
        <taxon>Dikarya</taxon>
        <taxon>Ascomycota</taxon>
        <taxon>Pezizomycotina</taxon>
        <taxon>Dothideomycetes</taxon>
        <taxon>Dothideomycetes incertae sedis</taxon>
        <taxon>Botryosphaeriales</taxon>
        <taxon>Botryosphaeriaceae</taxon>
        <taxon>Neofusicoccum</taxon>
    </lineage>
</organism>
<keyword evidence="1" id="KW-0503">Monooxygenase</keyword>
<reference evidence="1" key="1">
    <citation type="submission" date="2024-09" db="EMBL/GenBank/DDBJ databases">
        <title>Draft Genome Sequences of Neofusicoccum parvum.</title>
        <authorList>
            <person name="Ashida A."/>
            <person name="Camagna M."/>
            <person name="Tanaka A."/>
            <person name="Takemoto D."/>
        </authorList>
    </citation>
    <scope>NUCLEOTIDE SEQUENCE</scope>
    <source>
        <strain evidence="1">PPO83</strain>
    </source>
</reference>
<evidence type="ECO:0000313" key="1">
    <source>
        <dbReference type="EMBL" id="GME37478.1"/>
    </source>
</evidence>
<accession>A0ACB5SEP4</accession>
<evidence type="ECO:0000313" key="2">
    <source>
        <dbReference type="Proteomes" id="UP001165186"/>
    </source>
</evidence>
<gene>
    <name evidence="1" type="primary">g7952</name>
    <name evidence="1" type="ORF">NpPPO83_00007952</name>
</gene>
<comment type="caution">
    <text evidence="1">The sequence shown here is derived from an EMBL/GenBank/DDBJ whole genome shotgun (WGS) entry which is preliminary data.</text>
</comment>
<sequence>MAAHNFKVLIAGGSIAGLSLANMLEQLGIDFLVLEAYPEIAPQVGASIGFFPNGCRILDQIGCFDDIRAKLDVGMTELFFKGPGGVTLDKLEHAGEHFIARHGYDPVFVDRQMAIQVLYDHLKDKSKVIVDRRVASIKPLPTGVEVTTKDGSVYTGDILVGADGVHSQVRKEMWRLGDELSPGYFPKSDQTDTPCDYTCMFGISSPVPGFIRSSSHSVMHHNHSYLVVDGPEGRIYWFLFAKNERTLHGMENEIPRRFTKEEEKALAEKYWDDSITETVKFGDLYKNNMSAILTALPEFVTTKWHFGRITTIGDAVHKFNPISGQGGNSAIETAATLATEIVNMLKSLPEKGTPFNEDITTAFQKTQDLRHERVSTLVKAGHDQQSLMALETPFLEFIATRIVPLSGMEGTLEMFANGALGGRRLPMLPMPKRPRFEPYHDELPAKPLGGNSISKAIAAVVFASLLVVAKKAMSLDPDLFTATPSFLGAPLKTHYTGIPPLDSLLAMLSMAFADSTAGPDPSHPTQFIYLLSFLFPILLIWTIEGYRTANRLTPTALPLLFGLAYQLNGIGVIAPLYFLLNVHTTSRTAHTRAVGRPVPPAVAHAILPATILGYAVPTALIFLPYAAPDTHQALLATWQFVPLWVALLTASGKAVLELAGGRPGAFDVYRKLDVAPLREAYKAAFWAGAGVHVAVGAFVALAALPTVTFGNVLAVPNPLAGGAGLAGLEAAEQVFVFVKYDFAFAAAAVALWCLYTVYELRRIGFATTKQALVAAGAVVVGQVVVGPGATYAGLWYWREGVWAQEANLQGRGDE</sequence>
<name>A0ACB5SEP4_9PEZI</name>
<dbReference type="EMBL" id="BSXG01000326">
    <property type="protein sequence ID" value="GME37478.1"/>
    <property type="molecule type" value="Genomic_DNA"/>
</dbReference>
<keyword evidence="1" id="KW-0560">Oxidoreductase</keyword>
<proteinExistence type="predicted"/>
<protein>
    <submittedName>
        <fullName evidence="1">Monooxygenase FAD-binding protein</fullName>
    </submittedName>
</protein>
<keyword evidence="2" id="KW-1185">Reference proteome</keyword>